<sequence>MPVRPSLPVAGQPQPERADAARNRQKIIEVAARLIDEKGAEQLSLDEVARAAGVGVGTVYRRFGDRCGLLRALIDEHERRFQAAFMNGPPPLGPGAPPAQRITAFLHGLVDRIDQQQALFLALEKGGSGARYGGPYRVYRVHLATLIAQARPGADAGFLADALLAPVNANLLCHQRDERGMTTEDIKNGLTDLATAVTSHHP</sequence>
<evidence type="ECO:0000313" key="6">
    <source>
        <dbReference type="Proteomes" id="UP000198953"/>
    </source>
</evidence>
<dbReference type="OrthoDB" id="5190841at2"/>
<keyword evidence="1 2" id="KW-0238">DNA-binding</keyword>
<dbReference type="SUPFAM" id="SSF46689">
    <property type="entry name" value="Homeodomain-like"/>
    <property type="match status" value="1"/>
</dbReference>
<dbReference type="STRING" id="46177.SAMN05660976_00485"/>
<proteinExistence type="predicted"/>
<evidence type="ECO:0000256" key="3">
    <source>
        <dbReference type="SAM" id="MobiDB-lite"/>
    </source>
</evidence>
<evidence type="ECO:0000259" key="4">
    <source>
        <dbReference type="PROSITE" id="PS50977"/>
    </source>
</evidence>
<feature type="region of interest" description="Disordered" evidence="3">
    <location>
        <begin position="1"/>
        <end position="21"/>
    </location>
</feature>
<evidence type="ECO:0000313" key="5">
    <source>
        <dbReference type="EMBL" id="SEK41213.1"/>
    </source>
</evidence>
<evidence type="ECO:0000256" key="1">
    <source>
        <dbReference type="ARBA" id="ARBA00023125"/>
    </source>
</evidence>
<name>A0A1H7GSP6_9ACTN</name>
<accession>A0A1H7GSP6</accession>
<dbReference type="InterPro" id="IPR050109">
    <property type="entry name" value="HTH-type_TetR-like_transc_reg"/>
</dbReference>
<dbReference type="PROSITE" id="PS50977">
    <property type="entry name" value="HTH_TETR_2"/>
    <property type="match status" value="1"/>
</dbReference>
<dbReference type="EMBL" id="FOBF01000001">
    <property type="protein sequence ID" value="SEK41213.1"/>
    <property type="molecule type" value="Genomic_DNA"/>
</dbReference>
<dbReference type="GO" id="GO:0003700">
    <property type="term" value="F:DNA-binding transcription factor activity"/>
    <property type="evidence" value="ECO:0007669"/>
    <property type="project" value="TreeGrafter"/>
</dbReference>
<keyword evidence="6" id="KW-1185">Reference proteome</keyword>
<feature type="domain" description="HTH tetR-type" evidence="4">
    <location>
        <begin position="21"/>
        <end position="81"/>
    </location>
</feature>
<dbReference type="GO" id="GO:0000976">
    <property type="term" value="F:transcription cis-regulatory region binding"/>
    <property type="evidence" value="ECO:0007669"/>
    <property type="project" value="TreeGrafter"/>
</dbReference>
<dbReference type="InterPro" id="IPR001647">
    <property type="entry name" value="HTH_TetR"/>
</dbReference>
<evidence type="ECO:0000256" key="2">
    <source>
        <dbReference type="PROSITE-ProRule" id="PRU00335"/>
    </source>
</evidence>
<dbReference type="PANTHER" id="PTHR30055:SF209">
    <property type="entry name" value="POSSIBLE TRANSCRIPTIONAL REGULATORY PROTEIN (PROBABLY TETR-FAMILY)"/>
    <property type="match status" value="1"/>
</dbReference>
<dbReference type="Pfam" id="PF00440">
    <property type="entry name" value="TetR_N"/>
    <property type="match status" value="1"/>
</dbReference>
<dbReference type="InterPro" id="IPR009057">
    <property type="entry name" value="Homeodomain-like_sf"/>
</dbReference>
<gene>
    <name evidence="5" type="ORF">SAMN05660976_00485</name>
</gene>
<reference evidence="5 6" key="1">
    <citation type="submission" date="2016-10" db="EMBL/GenBank/DDBJ databases">
        <authorList>
            <person name="de Groot N.N."/>
        </authorList>
    </citation>
    <scope>NUCLEOTIDE SEQUENCE [LARGE SCALE GENOMIC DNA]</scope>
    <source>
        <strain evidence="5 6">DSM 43357</strain>
    </source>
</reference>
<protein>
    <submittedName>
        <fullName evidence="5">Transcriptional regulator, TetR family</fullName>
    </submittedName>
</protein>
<organism evidence="5 6">
    <name type="scientific">Nonomuraea pusilla</name>
    <dbReference type="NCBI Taxonomy" id="46177"/>
    <lineage>
        <taxon>Bacteria</taxon>
        <taxon>Bacillati</taxon>
        <taxon>Actinomycetota</taxon>
        <taxon>Actinomycetes</taxon>
        <taxon>Streptosporangiales</taxon>
        <taxon>Streptosporangiaceae</taxon>
        <taxon>Nonomuraea</taxon>
    </lineage>
</organism>
<dbReference type="Proteomes" id="UP000198953">
    <property type="component" value="Unassembled WGS sequence"/>
</dbReference>
<dbReference type="Gene3D" id="1.10.357.10">
    <property type="entry name" value="Tetracycline Repressor, domain 2"/>
    <property type="match status" value="1"/>
</dbReference>
<dbReference type="RefSeq" id="WP_091097886.1">
    <property type="nucleotide sequence ID" value="NZ_FOBF01000001.1"/>
</dbReference>
<feature type="DNA-binding region" description="H-T-H motif" evidence="2">
    <location>
        <begin position="44"/>
        <end position="63"/>
    </location>
</feature>
<dbReference type="PRINTS" id="PR00455">
    <property type="entry name" value="HTHTETR"/>
</dbReference>
<dbReference type="PANTHER" id="PTHR30055">
    <property type="entry name" value="HTH-TYPE TRANSCRIPTIONAL REGULATOR RUTR"/>
    <property type="match status" value="1"/>
</dbReference>
<dbReference type="AlphaFoldDB" id="A0A1H7GSP6"/>